<accession>D3B287</accession>
<gene>
    <name evidence="1" type="ORF">PPL_02495</name>
</gene>
<evidence type="ECO:0000313" key="2">
    <source>
        <dbReference type="Proteomes" id="UP000001396"/>
    </source>
</evidence>
<organism evidence="1 2">
    <name type="scientific">Heterostelium pallidum (strain ATCC 26659 / Pp 5 / PN500)</name>
    <name type="common">Cellular slime mold</name>
    <name type="synonym">Polysphondylium pallidum</name>
    <dbReference type="NCBI Taxonomy" id="670386"/>
    <lineage>
        <taxon>Eukaryota</taxon>
        <taxon>Amoebozoa</taxon>
        <taxon>Evosea</taxon>
        <taxon>Eumycetozoa</taxon>
        <taxon>Dictyostelia</taxon>
        <taxon>Acytosteliales</taxon>
        <taxon>Acytosteliaceae</taxon>
        <taxon>Heterostelium</taxon>
    </lineage>
</organism>
<keyword evidence="2" id="KW-1185">Reference proteome</keyword>
<proteinExistence type="predicted"/>
<dbReference type="AlphaFoldDB" id="D3B287"/>
<dbReference type="RefSeq" id="XP_020436576.1">
    <property type="nucleotide sequence ID" value="XM_020573481.1"/>
</dbReference>
<name>D3B287_HETP5</name>
<evidence type="ECO:0000313" key="1">
    <source>
        <dbReference type="EMBL" id="EFA84462.1"/>
    </source>
</evidence>
<comment type="caution">
    <text evidence="1">The sequence shown here is derived from an EMBL/GenBank/DDBJ whole genome shotgun (WGS) entry which is preliminary data.</text>
</comment>
<dbReference type="EMBL" id="ADBJ01000009">
    <property type="protein sequence ID" value="EFA84462.1"/>
    <property type="molecule type" value="Genomic_DNA"/>
</dbReference>
<dbReference type="GeneID" id="31358020"/>
<sequence length="175" mass="20861">MSGRFLTDSYSYKTLIKQFDFYLCRVGSSLRAINIIPHENSVYYVNFFHFLLFDSVELVQVIRECGYLFIDECQKVKEDHLTAKQILNITYMVAIDIFKLIPPRTKDDFIHMFISNTELNTFSILYLKKFSKITMRLKSFHMCLTRDDLDQFQVEQLDLRFNNKNKQLSFDDLSD</sequence>
<dbReference type="Proteomes" id="UP000001396">
    <property type="component" value="Unassembled WGS sequence"/>
</dbReference>
<protein>
    <submittedName>
        <fullName evidence="1">Uncharacterized protein</fullName>
    </submittedName>
</protein>
<dbReference type="InParanoid" id="D3B287"/>
<reference evidence="1 2" key="1">
    <citation type="journal article" date="2011" name="Genome Res.">
        <title>Phylogeny-wide analysis of social amoeba genomes highlights ancient origins for complex intercellular communication.</title>
        <authorList>
            <person name="Heidel A.J."/>
            <person name="Lawal H.M."/>
            <person name="Felder M."/>
            <person name="Schilde C."/>
            <person name="Helps N.R."/>
            <person name="Tunggal B."/>
            <person name="Rivero F."/>
            <person name="John U."/>
            <person name="Schleicher M."/>
            <person name="Eichinger L."/>
            <person name="Platzer M."/>
            <person name="Noegel A.A."/>
            <person name="Schaap P."/>
            <person name="Gloeckner G."/>
        </authorList>
    </citation>
    <scope>NUCLEOTIDE SEQUENCE [LARGE SCALE GENOMIC DNA]</scope>
    <source>
        <strain evidence="2">ATCC 26659 / Pp 5 / PN500</strain>
    </source>
</reference>